<dbReference type="PANTHER" id="PTHR42917">
    <property type="entry name" value="2,4-DIENOYL-COA REDUCTASE"/>
    <property type="match status" value="1"/>
</dbReference>
<feature type="domain" description="NADH:flavin oxidoreductase/NADH oxidase N-terminal" evidence="10">
    <location>
        <begin position="9"/>
        <end position="337"/>
    </location>
</feature>
<dbReference type="InterPro" id="IPR013785">
    <property type="entry name" value="Aldolase_TIM"/>
</dbReference>
<name>A0A485M7H3_9ZZZZ</name>
<keyword evidence="7 12" id="KW-0560">Oxidoreductase</keyword>
<dbReference type="InterPro" id="IPR023753">
    <property type="entry name" value="FAD/NAD-binding_dom"/>
</dbReference>
<comment type="similarity">
    <text evidence="3">In the N-terminal section; belongs to the NADH:flavin oxidoreductase/NADH oxidase family.</text>
</comment>
<keyword evidence="5" id="KW-0288">FMN</keyword>
<evidence type="ECO:0000313" key="12">
    <source>
        <dbReference type="EMBL" id="VFU18401.1"/>
    </source>
</evidence>
<dbReference type="GO" id="GO:0046872">
    <property type="term" value="F:metal ion binding"/>
    <property type="evidence" value="ECO:0007669"/>
    <property type="project" value="UniProtKB-KW"/>
</dbReference>
<dbReference type="InterPro" id="IPR051793">
    <property type="entry name" value="NADH:flavin_oxidoreductase"/>
</dbReference>
<evidence type="ECO:0000256" key="7">
    <source>
        <dbReference type="ARBA" id="ARBA00023002"/>
    </source>
</evidence>
<evidence type="ECO:0000256" key="8">
    <source>
        <dbReference type="ARBA" id="ARBA00023004"/>
    </source>
</evidence>
<accession>A0A485M7H3</accession>
<dbReference type="CDD" id="cd02803">
    <property type="entry name" value="OYE_like_FMN_family"/>
    <property type="match status" value="1"/>
</dbReference>
<evidence type="ECO:0000256" key="2">
    <source>
        <dbReference type="ARBA" id="ARBA00001966"/>
    </source>
</evidence>
<feature type="domain" description="FAD/NAD(P)-binding" evidence="11">
    <location>
        <begin position="388"/>
        <end position="617"/>
    </location>
</feature>
<comment type="cofactor">
    <cofactor evidence="2">
        <name>[4Fe-4S] cluster</name>
        <dbReference type="ChEBI" id="CHEBI:49883"/>
    </cofactor>
</comment>
<dbReference type="SUPFAM" id="SSF51905">
    <property type="entry name" value="FAD/NAD(P)-binding domain"/>
    <property type="match status" value="1"/>
</dbReference>
<gene>
    <name evidence="12" type="ORF">SCFA_820030</name>
</gene>
<dbReference type="PRINTS" id="PR00469">
    <property type="entry name" value="PNDRDTASEII"/>
</dbReference>
<dbReference type="PANTHER" id="PTHR42917:SF2">
    <property type="entry name" value="2,4-DIENOYL-COA REDUCTASE [(2E)-ENOYL-COA-PRODUCING]"/>
    <property type="match status" value="1"/>
</dbReference>
<keyword evidence="9" id="KW-0411">Iron-sulfur</keyword>
<evidence type="ECO:0000256" key="6">
    <source>
        <dbReference type="ARBA" id="ARBA00022723"/>
    </source>
</evidence>
<keyword evidence="8" id="KW-0408">Iron</keyword>
<dbReference type="AlphaFoldDB" id="A0A485M7H3"/>
<dbReference type="GO" id="GO:0051536">
    <property type="term" value="F:iron-sulfur cluster binding"/>
    <property type="evidence" value="ECO:0007669"/>
    <property type="project" value="UniProtKB-KW"/>
</dbReference>
<dbReference type="GO" id="GO:0010181">
    <property type="term" value="F:FMN binding"/>
    <property type="evidence" value="ECO:0007669"/>
    <property type="project" value="InterPro"/>
</dbReference>
<dbReference type="Gene3D" id="3.20.20.70">
    <property type="entry name" value="Aldolase class I"/>
    <property type="match status" value="1"/>
</dbReference>
<dbReference type="Pfam" id="PF07992">
    <property type="entry name" value="Pyr_redox_2"/>
    <property type="match status" value="1"/>
</dbReference>
<dbReference type="EMBL" id="CAADRM010000150">
    <property type="protein sequence ID" value="VFU18401.1"/>
    <property type="molecule type" value="Genomic_DNA"/>
</dbReference>
<reference evidence="12" key="1">
    <citation type="submission" date="2019-03" db="EMBL/GenBank/DDBJ databases">
        <authorList>
            <person name="Hao L."/>
        </authorList>
    </citation>
    <scope>NUCLEOTIDE SEQUENCE</scope>
</reference>
<evidence type="ECO:0000259" key="10">
    <source>
        <dbReference type="Pfam" id="PF00724"/>
    </source>
</evidence>
<protein>
    <submittedName>
        <fullName evidence="12">NADH oxidase</fullName>
        <ecNumber evidence="12">1.-.-.-</ecNumber>
    </submittedName>
</protein>
<evidence type="ECO:0000256" key="9">
    <source>
        <dbReference type="ARBA" id="ARBA00023014"/>
    </source>
</evidence>
<dbReference type="PRINTS" id="PR00368">
    <property type="entry name" value="FADPNR"/>
</dbReference>
<dbReference type="GO" id="GO:0016491">
    <property type="term" value="F:oxidoreductase activity"/>
    <property type="evidence" value="ECO:0007669"/>
    <property type="project" value="UniProtKB-KW"/>
</dbReference>
<dbReference type="Gene3D" id="3.50.50.60">
    <property type="entry name" value="FAD/NAD(P)-binding domain"/>
    <property type="match status" value="1"/>
</dbReference>
<dbReference type="EC" id="1.-.-.-" evidence="12"/>
<evidence type="ECO:0000259" key="11">
    <source>
        <dbReference type="Pfam" id="PF07992"/>
    </source>
</evidence>
<dbReference type="InterPro" id="IPR001155">
    <property type="entry name" value="OxRdtase_FMN_N"/>
</dbReference>
<evidence type="ECO:0000256" key="3">
    <source>
        <dbReference type="ARBA" id="ARBA00011048"/>
    </source>
</evidence>
<dbReference type="Gene3D" id="3.40.50.720">
    <property type="entry name" value="NAD(P)-binding Rossmann-like Domain"/>
    <property type="match status" value="1"/>
</dbReference>
<sequence>MPCTPYYRLFEEGRIGSMTVKNRIVMPPMATNYAGPSGEPTERLIGYYAERAKGGAGLIIVENVQVKYPQGKNVACQLRLDKNKYIPGFQELAEAVHAHQAKIFIQIHHAGRQYHDIEGEEGVDPSGIPDGFLQQPVRALKPEEIQDLVERFSETALRAKMAGMDGVEFHGAHGYLINEFMSPHTNQRVDEWGGTFERRMRFPLKIIERTREKVGPRFPLSFRFSADEFVPGGITLDDAKKIAQYLEDAGIDVLHVSAGIYESMQRILEPMRFEEGWRAYLAAAIKKVVKIPVITVGQIRSPEVAERVLEEGMADFVALGRTLIADPHWPRKVEEGRVPEIRKCISCNIGCIGGHVFNDLYMRCTVNPVTGHERFEGWVNLIPAKKRKKVMVVGAGPGGMEAARVAALRGHEVTLYEKSGELGGQVRTAVKGPGKGKLSFIPEYYSHTLKAAGVRMEMNTPVDANTIEREKPDVVIFATGAVPLVPDIKGIDNSEKVRGSWDVLNASAQVPGKKVVVAGGGLVGCETALFLAEQGKDVTIVEMLDNLASDMEPITRYDFLTELMPQAGIKALLSRVIAEITDQGVVVLDRWGNKSLIEANNVVIALGARPADVMMEAARDCARETYVIGDCKEPRKIINATFEGASIARMI</sequence>
<proteinExistence type="inferred from homology"/>
<comment type="cofactor">
    <cofactor evidence="1">
        <name>FMN</name>
        <dbReference type="ChEBI" id="CHEBI:58210"/>
    </cofactor>
</comment>
<evidence type="ECO:0000256" key="1">
    <source>
        <dbReference type="ARBA" id="ARBA00001917"/>
    </source>
</evidence>
<dbReference type="InterPro" id="IPR036188">
    <property type="entry name" value="FAD/NAD-bd_sf"/>
</dbReference>
<evidence type="ECO:0000256" key="5">
    <source>
        <dbReference type="ARBA" id="ARBA00022643"/>
    </source>
</evidence>
<keyword evidence="4" id="KW-0285">Flavoprotein</keyword>
<dbReference type="Pfam" id="PF00724">
    <property type="entry name" value="Oxidored_FMN"/>
    <property type="match status" value="1"/>
</dbReference>
<organism evidence="12">
    <name type="scientific">anaerobic digester metagenome</name>
    <dbReference type="NCBI Taxonomy" id="1263854"/>
    <lineage>
        <taxon>unclassified sequences</taxon>
        <taxon>metagenomes</taxon>
        <taxon>ecological metagenomes</taxon>
    </lineage>
</organism>
<dbReference type="SUPFAM" id="SSF51395">
    <property type="entry name" value="FMN-linked oxidoreductases"/>
    <property type="match status" value="1"/>
</dbReference>
<keyword evidence="6" id="KW-0479">Metal-binding</keyword>
<evidence type="ECO:0000256" key="4">
    <source>
        <dbReference type="ARBA" id="ARBA00022630"/>
    </source>
</evidence>